<feature type="signal peptide" evidence="13">
    <location>
        <begin position="1"/>
        <end position="20"/>
    </location>
</feature>
<organism evidence="15 16">
    <name type="scientific">Rhizoctonia solani</name>
    <dbReference type="NCBI Taxonomy" id="456999"/>
    <lineage>
        <taxon>Eukaryota</taxon>
        <taxon>Fungi</taxon>
        <taxon>Dikarya</taxon>
        <taxon>Basidiomycota</taxon>
        <taxon>Agaricomycotina</taxon>
        <taxon>Agaricomycetes</taxon>
        <taxon>Cantharellales</taxon>
        <taxon>Ceratobasidiaceae</taxon>
        <taxon>Rhizoctonia</taxon>
    </lineage>
</organism>
<feature type="binding site" evidence="12">
    <location>
        <position position="225"/>
    </location>
    <ligand>
        <name>Zn(2+)</name>
        <dbReference type="ChEBI" id="CHEBI:29105"/>
        <note>catalytic</note>
    </ligand>
</feature>
<evidence type="ECO:0000313" key="16">
    <source>
        <dbReference type="Proteomes" id="UP000663840"/>
    </source>
</evidence>
<dbReference type="InterPro" id="IPR001842">
    <property type="entry name" value="Peptidase_M36"/>
</dbReference>
<keyword evidence="9 13" id="KW-0482">Metalloprotease</keyword>
<keyword evidence="10 13" id="KW-0865">Zymogen</keyword>
<feature type="binding site" evidence="12">
    <location>
        <position position="404"/>
    </location>
    <ligand>
        <name>Zn(2+)</name>
        <dbReference type="ChEBI" id="CHEBI:29105"/>
        <note>catalytic</note>
    </ligand>
</feature>
<evidence type="ECO:0000256" key="3">
    <source>
        <dbReference type="ARBA" id="ARBA00022525"/>
    </source>
</evidence>
<evidence type="ECO:0000256" key="10">
    <source>
        <dbReference type="ARBA" id="ARBA00023145"/>
    </source>
</evidence>
<feature type="chain" id="PRO_5034731884" description="Extracellular metalloproteinase" evidence="13">
    <location>
        <begin position="21"/>
        <end position="596"/>
    </location>
</feature>
<evidence type="ECO:0000256" key="8">
    <source>
        <dbReference type="ARBA" id="ARBA00022833"/>
    </source>
</evidence>
<dbReference type="GO" id="GO:0006508">
    <property type="term" value="P:proteolysis"/>
    <property type="evidence" value="ECO:0007669"/>
    <property type="project" value="UniProtKB-KW"/>
</dbReference>
<dbReference type="Gene3D" id="3.10.170.10">
    <property type="match status" value="1"/>
</dbReference>
<dbReference type="CDD" id="cd09596">
    <property type="entry name" value="M36"/>
    <property type="match status" value="1"/>
</dbReference>
<comment type="similarity">
    <text evidence="2 13">Belongs to the peptidase M36 family.</text>
</comment>
<evidence type="ECO:0000256" key="9">
    <source>
        <dbReference type="ARBA" id="ARBA00023049"/>
    </source>
</evidence>
<dbReference type="Gene3D" id="1.10.390.10">
    <property type="entry name" value="Neutral Protease Domain 2"/>
    <property type="match status" value="1"/>
</dbReference>
<name>A0A8H3GIT6_9AGAM</name>
<dbReference type="PANTHER" id="PTHR33478:SF1">
    <property type="entry name" value="EXTRACELLULAR METALLOPROTEINASE MEP"/>
    <property type="match status" value="1"/>
</dbReference>
<dbReference type="Pfam" id="PF07504">
    <property type="entry name" value="FTP"/>
    <property type="match status" value="1"/>
</dbReference>
<evidence type="ECO:0000256" key="7">
    <source>
        <dbReference type="ARBA" id="ARBA00022801"/>
    </source>
</evidence>
<dbReference type="InterPro" id="IPR027268">
    <property type="entry name" value="Peptidase_M4/M1_CTD_sf"/>
</dbReference>
<evidence type="ECO:0000313" key="15">
    <source>
        <dbReference type="EMBL" id="CAE6451700.1"/>
    </source>
</evidence>
<dbReference type="InterPro" id="IPR050371">
    <property type="entry name" value="Fungal_virulence_M36"/>
</dbReference>
<evidence type="ECO:0000256" key="12">
    <source>
        <dbReference type="PIRSR" id="PIRSR601842-2"/>
    </source>
</evidence>
<evidence type="ECO:0000256" key="1">
    <source>
        <dbReference type="ARBA" id="ARBA00004613"/>
    </source>
</evidence>
<feature type="domain" description="FTP" evidence="14">
    <location>
        <begin position="106"/>
        <end position="141"/>
    </location>
</feature>
<dbReference type="Pfam" id="PF02128">
    <property type="entry name" value="Peptidase_M36"/>
    <property type="match status" value="1"/>
</dbReference>
<protein>
    <recommendedName>
        <fullName evidence="13">Extracellular metalloproteinase</fullName>
        <ecNumber evidence="13">3.4.24.-</ecNumber>
    </recommendedName>
    <alternativeName>
        <fullName evidence="13">Fungalysin</fullName>
    </alternativeName>
</protein>
<dbReference type="PRINTS" id="PR00999">
    <property type="entry name" value="FUNGALYSIN"/>
</dbReference>
<keyword evidence="3 13" id="KW-0964">Secreted</keyword>
<feature type="binding site" evidence="12">
    <location>
        <position position="433"/>
    </location>
    <ligand>
        <name>Zn(2+)</name>
        <dbReference type="ChEBI" id="CHEBI:29105"/>
        <note>catalytic</note>
    </ligand>
</feature>
<evidence type="ECO:0000256" key="11">
    <source>
        <dbReference type="PIRSR" id="PIRSR601842-1"/>
    </source>
</evidence>
<keyword evidence="5 12" id="KW-0479">Metal-binding</keyword>
<feature type="active site" evidence="11">
    <location>
        <position position="405"/>
    </location>
</feature>
<sequence length="596" mass="64372">MAPLAKLAAVALLISSGAIAAPWNPVVRHTTHHSRSVGPKGITASVYQPESTFETYGVTGVDHPLSKRATKASPKDAAQSFLESKLGVGADGLVRKTGHVDNRTRVANEYFRQQFNGIQVANAVANVAVKDDKVLSFGASFVKPKSVASAVPRFPKQNAIAKAEALTGAKYNSFPVGLEYFAKDSDQVVLTHTVQVQNAATMEWYLVYVDAANGEVVNLVDFTAEASYRAIPFTSQDPRDGFEVLTDPHDPISSPNGWHQYGTTSTTTTSGNNVISYKSSTTGVTSQSSATNNYNYVFNAATAPTVSPNVDAARVNAFYVGNMIHDLTYRYGFTETSYNFQQNNNGLGGAQNDRVQISVQDSSGSNNAVFSTPPDGQSGQMRMYLWTYTSPQGDGALENDVVTHEYGHGISNRLTGGGTATCLQTTESRGLGEGWSDALADWTEQKSATERPFTLGSYVYTRNIRTYPYSTDKSVNPRTYATLNGLTAVHSIGEVWALIWHEIYAALIAEHGFTTEKNNPDSTAGNVVALHLFIDGMKLQPCNPTFITARNAVIQADANRYNGANKCLLWRAYAKRGLGYGTTTTKVDSTTLPSDC</sequence>
<dbReference type="AlphaFoldDB" id="A0A8H3GIT6"/>
<keyword evidence="6 13" id="KW-0732">Signal</keyword>
<reference evidence="15" key="1">
    <citation type="submission" date="2021-01" db="EMBL/GenBank/DDBJ databases">
        <authorList>
            <person name="Kaushik A."/>
        </authorList>
    </citation>
    <scope>NUCLEOTIDE SEQUENCE</scope>
    <source>
        <strain evidence="15">AG1-1A</strain>
    </source>
</reference>
<keyword evidence="8 12" id="KW-0862">Zinc</keyword>
<keyword evidence="4 13" id="KW-0645">Protease</keyword>
<dbReference type="GO" id="GO:0004222">
    <property type="term" value="F:metalloendopeptidase activity"/>
    <property type="evidence" value="ECO:0007669"/>
    <property type="project" value="InterPro"/>
</dbReference>
<evidence type="ECO:0000259" key="14">
    <source>
        <dbReference type="Pfam" id="PF07504"/>
    </source>
</evidence>
<comment type="caution">
    <text evidence="15">The sequence shown here is derived from an EMBL/GenBank/DDBJ whole genome shotgun (WGS) entry which is preliminary data.</text>
</comment>
<dbReference type="PANTHER" id="PTHR33478">
    <property type="entry name" value="EXTRACELLULAR METALLOPROTEINASE MEP"/>
    <property type="match status" value="1"/>
</dbReference>
<dbReference type="GO" id="GO:0005615">
    <property type="term" value="C:extracellular space"/>
    <property type="evidence" value="ECO:0007669"/>
    <property type="project" value="InterPro"/>
</dbReference>
<dbReference type="SUPFAM" id="SSF55486">
    <property type="entry name" value="Metalloproteases ('zincins'), catalytic domain"/>
    <property type="match status" value="1"/>
</dbReference>
<comment type="cofactor">
    <cofactor evidence="12">
        <name>Zn(2+)</name>
        <dbReference type="ChEBI" id="CHEBI:29105"/>
    </cofactor>
    <text evidence="12">Binds 1 zinc ion per subunit.</text>
</comment>
<comment type="subcellular location">
    <subcellularLocation>
        <location evidence="1 13">Secreted</location>
    </subcellularLocation>
</comment>
<dbReference type="EC" id="3.4.24.-" evidence="13"/>
<evidence type="ECO:0000256" key="6">
    <source>
        <dbReference type="ARBA" id="ARBA00022729"/>
    </source>
</evidence>
<dbReference type="Proteomes" id="UP000663840">
    <property type="component" value="Unassembled WGS sequence"/>
</dbReference>
<evidence type="ECO:0000256" key="5">
    <source>
        <dbReference type="ARBA" id="ARBA00022723"/>
    </source>
</evidence>
<gene>
    <name evidence="15" type="ORF">RDB_LOCUS91460</name>
</gene>
<dbReference type="InterPro" id="IPR011096">
    <property type="entry name" value="FTP_domain"/>
</dbReference>
<proteinExistence type="inferred from homology"/>
<accession>A0A8H3GIT6</accession>
<keyword evidence="7 13" id="KW-0378">Hydrolase</keyword>
<feature type="binding site" evidence="12">
    <location>
        <position position="408"/>
    </location>
    <ligand>
        <name>Zn(2+)</name>
        <dbReference type="ChEBI" id="CHEBI:29105"/>
        <note>catalytic</note>
    </ligand>
</feature>
<dbReference type="GO" id="GO:0008270">
    <property type="term" value="F:zinc ion binding"/>
    <property type="evidence" value="ECO:0007669"/>
    <property type="project" value="InterPro"/>
</dbReference>
<evidence type="ECO:0000256" key="4">
    <source>
        <dbReference type="ARBA" id="ARBA00022670"/>
    </source>
</evidence>
<evidence type="ECO:0000256" key="2">
    <source>
        <dbReference type="ARBA" id="ARBA00006006"/>
    </source>
</evidence>
<dbReference type="EMBL" id="CAJMWR010002954">
    <property type="protein sequence ID" value="CAE6451700.1"/>
    <property type="molecule type" value="Genomic_DNA"/>
</dbReference>
<evidence type="ECO:0000256" key="13">
    <source>
        <dbReference type="RuleBase" id="RU364017"/>
    </source>
</evidence>